<feature type="chain" id="PRO_5019837156" description="Secreted protein" evidence="1">
    <location>
        <begin position="29"/>
        <end position="146"/>
    </location>
</feature>
<organism evidence="2 3">
    <name type="scientific">Saccharothrix variisporea</name>
    <dbReference type="NCBI Taxonomy" id="543527"/>
    <lineage>
        <taxon>Bacteria</taxon>
        <taxon>Bacillati</taxon>
        <taxon>Actinomycetota</taxon>
        <taxon>Actinomycetes</taxon>
        <taxon>Pseudonocardiales</taxon>
        <taxon>Pseudonocardiaceae</taxon>
        <taxon>Saccharothrix</taxon>
    </lineage>
</organism>
<dbReference type="RefSeq" id="WP_147459204.1">
    <property type="nucleotide sequence ID" value="NZ_JBIUBA010000035.1"/>
</dbReference>
<protein>
    <recommendedName>
        <fullName evidence="4">Secreted protein</fullName>
    </recommendedName>
</protein>
<accession>A0A495XC25</accession>
<keyword evidence="3" id="KW-1185">Reference proteome</keyword>
<reference evidence="2 3" key="1">
    <citation type="submission" date="2018-10" db="EMBL/GenBank/DDBJ databases">
        <title>Sequencing the genomes of 1000 actinobacteria strains.</title>
        <authorList>
            <person name="Klenk H.-P."/>
        </authorList>
    </citation>
    <scope>NUCLEOTIDE SEQUENCE [LARGE SCALE GENOMIC DNA]</scope>
    <source>
        <strain evidence="2 3">DSM 43911</strain>
    </source>
</reference>
<dbReference type="AlphaFoldDB" id="A0A495XC25"/>
<evidence type="ECO:0000313" key="2">
    <source>
        <dbReference type="EMBL" id="RKT69078.1"/>
    </source>
</evidence>
<proteinExistence type="predicted"/>
<dbReference type="OrthoDB" id="4277613at2"/>
<feature type="signal peptide" evidence="1">
    <location>
        <begin position="1"/>
        <end position="28"/>
    </location>
</feature>
<dbReference type="EMBL" id="RBXR01000001">
    <property type="protein sequence ID" value="RKT69078.1"/>
    <property type="molecule type" value="Genomic_DNA"/>
</dbReference>
<name>A0A495XC25_9PSEU</name>
<keyword evidence="1" id="KW-0732">Signal</keyword>
<evidence type="ECO:0000313" key="3">
    <source>
        <dbReference type="Proteomes" id="UP000272729"/>
    </source>
</evidence>
<sequence>MRKKLLSLLALPAFVAASALLGAGTANAYSGPHYWMYTDDDNPGGKVEFWSDGDIFKVCDVQADGASVHVVLYDIYTYKGYDISAAGNGNCTTRRASDGAQYDLPERGRDRGCIRVDIRLWKDGHTVWESPDQAAWWNDNDTKDDC</sequence>
<evidence type="ECO:0008006" key="4">
    <source>
        <dbReference type="Google" id="ProtNLM"/>
    </source>
</evidence>
<gene>
    <name evidence="2" type="ORF">DFJ66_2271</name>
</gene>
<dbReference type="Proteomes" id="UP000272729">
    <property type="component" value="Unassembled WGS sequence"/>
</dbReference>
<comment type="caution">
    <text evidence="2">The sequence shown here is derived from an EMBL/GenBank/DDBJ whole genome shotgun (WGS) entry which is preliminary data.</text>
</comment>
<evidence type="ECO:0000256" key="1">
    <source>
        <dbReference type="SAM" id="SignalP"/>
    </source>
</evidence>